<dbReference type="InterPro" id="IPR027417">
    <property type="entry name" value="P-loop_NTPase"/>
</dbReference>
<keyword evidence="2 6" id="KW-0812">Transmembrane</keyword>
<dbReference type="FunFam" id="3.40.50.300:FF:002966">
    <property type="entry name" value="ABC-type multidrug transport system fused ATPase/permease subunit"/>
    <property type="match status" value="1"/>
</dbReference>
<gene>
    <name evidence="9" type="ORF">H114_25499</name>
</gene>
<dbReference type="InterPro" id="IPR039421">
    <property type="entry name" value="Type_1_exporter"/>
</dbReference>
<keyword evidence="4 6" id="KW-0472">Membrane</keyword>
<dbReference type="PROSITE" id="PS00211">
    <property type="entry name" value="ABC_TRANSPORTER_1"/>
    <property type="match status" value="1"/>
</dbReference>
<dbReference type="EMBL" id="AOHP01000119">
    <property type="protein sequence ID" value="EMF26078.1"/>
    <property type="molecule type" value="Genomic_DNA"/>
</dbReference>
<dbReference type="GO" id="GO:0005524">
    <property type="term" value="F:ATP binding"/>
    <property type="evidence" value="ECO:0007669"/>
    <property type="project" value="InterPro"/>
</dbReference>
<dbReference type="PROSITE" id="PS50893">
    <property type="entry name" value="ABC_TRANSPORTER_2"/>
    <property type="match status" value="1"/>
</dbReference>
<dbReference type="GO" id="GO:0016887">
    <property type="term" value="F:ATP hydrolysis activity"/>
    <property type="evidence" value="ECO:0007669"/>
    <property type="project" value="InterPro"/>
</dbReference>
<dbReference type="SUPFAM" id="SSF52540">
    <property type="entry name" value="P-loop containing nucleoside triphosphate hydrolases"/>
    <property type="match status" value="1"/>
</dbReference>
<evidence type="ECO:0000313" key="10">
    <source>
        <dbReference type="Proteomes" id="UP000011732"/>
    </source>
</evidence>
<feature type="transmembrane region" description="Helical" evidence="6">
    <location>
        <begin position="165"/>
        <end position="186"/>
    </location>
</feature>
<evidence type="ECO:0000256" key="4">
    <source>
        <dbReference type="ARBA" id="ARBA00023136"/>
    </source>
</evidence>
<evidence type="ECO:0000259" key="7">
    <source>
        <dbReference type="PROSITE" id="PS50893"/>
    </source>
</evidence>
<dbReference type="InterPro" id="IPR011527">
    <property type="entry name" value="ABC1_TM_dom"/>
</dbReference>
<feature type="region of interest" description="Disordered" evidence="5">
    <location>
        <begin position="592"/>
        <end position="632"/>
    </location>
</feature>
<evidence type="ECO:0000313" key="9">
    <source>
        <dbReference type="EMBL" id="EMF26078.1"/>
    </source>
</evidence>
<comment type="caution">
    <text evidence="9">The sequence shown here is derived from an EMBL/GenBank/DDBJ whole genome shotgun (WGS) entry which is preliminary data.</text>
</comment>
<dbReference type="PATRIC" id="fig|1284664.3.peg.5105"/>
<evidence type="ECO:0000256" key="2">
    <source>
        <dbReference type="ARBA" id="ARBA00022692"/>
    </source>
</evidence>
<dbReference type="AlphaFoldDB" id="M3CPV0"/>
<evidence type="ECO:0000256" key="3">
    <source>
        <dbReference type="ARBA" id="ARBA00022989"/>
    </source>
</evidence>
<dbReference type="PANTHER" id="PTHR43394">
    <property type="entry name" value="ATP-DEPENDENT PERMEASE MDL1, MITOCHONDRIAL"/>
    <property type="match status" value="1"/>
</dbReference>
<protein>
    <submittedName>
        <fullName evidence="9">ABC transporter transmembrane subunit</fullName>
    </submittedName>
</protein>
<dbReference type="PANTHER" id="PTHR43394:SF1">
    <property type="entry name" value="ATP-BINDING CASSETTE SUB-FAMILY B MEMBER 10, MITOCHONDRIAL"/>
    <property type="match status" value="1"/>
</dbReference>
<dbReference type="SUPFAM" id="SSF90123">
    <property type="entry name" value="ABC transporter transmembrane region"/>
    <property type="match status" value="1"/>
</dbReference>
<dbReference type="InterPro" id="IPR036640">
    <property type="entry name" value="ABC1_TM_sf"/>
</dbReference>
<dbReference type="GO" id="GO:0005886">
    <property type="term" value="C:plasma membrane"/>
    <property type="evidence" value="ECO:0007669"/>
    <property type="project" value="UniProtKB-SubCell"/>
</dbReference>
<name>M3CPV0_STREZ</name>
<feature type="transmembrane region" description="Helical" evidence="6">
    <location>
        <begin position="271"/>
        <end position="294"/>
    </location>
</feature>
<dbReference type="InterPro" id="IPR003439">
    <property type="entry name" value="ABC_transporter-like_ATP-bd"/>
</dbReference>
<keyword evidence="10" id="KW-1185">Reference proteome</keyword>
<dbReference type="PROSITE" id="PS50929">
    <property type="entry name" value="ABC_TM1F"/>
    <property type="match status" value="1"/>
</dbReference>
<evidence type="ECO:0000259" key="8">
    <source>
        <dbReference type="PROSITE" id="PS50929"/>
    </source>
</evidence>
<feature type="domain" description="ABC transmembrane type-1" evidence="8">
    <location>
        <begin position="55"/>
        <end position="324"/>
    </location>
</feature>
<comment type="subcellular location">
    <subcellularLocation>
        <location evidence="1">Cell membrane</location>
        <topology evidence="1">Multi-pass membrane protein</topology>
    </subcellularLocation>
</comment>
<feature type="domain" description="ABC transporter" evidence="7">
    <location>
        <begin position="342"/>
        <end position="591"/>
    </location>
</feature>
<sequence length="632" mass="66720">MLPPSVGVAAPAPSHWDIMQIHDLPYPDPGVPDARSGPRFLWWLFRNQLGGQLKSLAWGLLHFGSVASLPFCVGVAVQAAVDRSGGRLALAGGLMALAGAGVAVGDTFLHRAAVTNWITAAARVQQLLGRKAAVLGSVLTRRVAAGEVVAVSTGDVEKIGWFVEALSRFTAAAVTIVAVTVGLLVYQPALGAVVAVGLPVLALAVLPLLPPATRRADVQREKAGRATELASDTVAGLRVLRGIGGEDLFLDRYRRASQEVRHAAVRSARMWSLIAAVQVLLPGLLLITVVWYGVRLARDGRIDVGELVTVYSSVMLLTFPLRHFEEIAMAYSFSRPSARRAARVLALERATDTDGTRAAETPAGDLYDPETGLCAPFGLLTAVVCGDPDAAGRLAERLGGHAAQDGTSVLLGGVPLDELPLDSARTAVLVQDKDPVLLSGTLRELLDVPASGAVDPGAALEAAQCQDVLAALVQGSLGAEDPMDARITERGRSLSGGQRQRLALARSLVTDPEVLVLDEPTSAVDSHTEARIAQGVRGLRSGRTTVVFTSSPLLLDRADRVVFLHEGTVVAVGGHRELVRTEPRYRAVVTRETEEETAPAVALRADDGARPTGEVPDGLEELEELEEIEEKA</sequence>
<dbReference type="Gene3D" id="1.20.1560.10">
    <property type="entry name" value="ABC transporter type 1, transmembrane domain"/>
    <property type="match status" value="1"/>
</dbReference>
<accession>M3CPV0</accession>
<dbReference type="CDD" id="cd07346">
    <property type="entry name" value="ABC_6TM_exporters"/>
    <property type="match status" value="1"/>
</dbReference>
<organism evidence="9 10">
    <name type="scientific">Streptomyces gancidicus BKS 13-15</name>
    <dbReference type="NCBI Taxonomy" id="1284664"/>
    <lineage>
        <taxon>Bacteria</taxon>
        <taxon>Bacillati</taxon>
        <taxon>Actinomycetota</taxon>
        <taxon>Actinomycetes</taxon>
        <taxon>Kitasatosporales</taxon>
        <taxon>Streptomycetaceae</taxon>
        <taxon>Streptomyces</taxon>
        <taxon>Streptomyces pseudogriseolus group</taxon>
    </lineage>
</organism>
<evidence type="ECO:0000256" key="5">
    <source>
        <dbReference type="SAM" id="MobiDB-lite"/>
    </source>
</evidence>
<feature type="transmembrane region" description="Helical" evidence="6">
    <location>
        <begin position="87"/>
        <end position="109"/>
    </location>
</feature>
<evidence type="ECO:0000256" key="1">
    <source>
        <dbReference type="ARBA" id="ARBA00004651"/>
    </source>
</evidence>
<dbReference type="Gene3D" id="3.40.50.300">
    <property type="entry name" value="P-loop containing nucleotide triphosphate hydrolases"/>
    <property type="match status" value="1"/>
</dbReference>
<dbReference type="Pfam" id="PF00664">
    <property type="entry name" value="ABC_membrane"/>
    <property type="match status" value="1"/>
</dbReference>
<evidence type="ECO:0000256" key="6">
    <source>
        <dbReference type="SAM" id="Phobius"/>
    </source>
</evidence>
<keyword evidence="3 6" id="KW-1133">Transmembrane helix</keyword>
<dbReference type="GO" id="GO:0015421">
    <property type="term" value="F:ABC-type oligopeptide transporter activity"/>
    <property type="evidence" value="ECO:0007669"/>
    <property type="project" value="TreeGrafter"/>
</dbReference>
<dbReference type="Proteomes" id="UP000011732">
    <property type="component" value="Unassembled WGS sequence"/>
</dbReference>
<feature type="transmembrane region" description="Helical" evidence="6">
    <location>
        <begin position="56"/>
        <end position="81"/>
    </location>
</feature>
<feature type="compositionally biased region" description="Acidic residues" evidence="5">
    <location>
        <begin position="617"/>
        <end position="632"/>
    </location>
</feature>
<reference evidence="9 10" key="1">
    <citation type="journal article" date="2013" name="Genome Announc.">
        <title>Draft Genome Sequence of Streptomyces gancidicus Strain BKS 13-15.</title>
        <authorList>
            <person name="Kumar S."/>
            <person name="Kaur N."/>
            <person name="Singh N.K."/>
            <person name="Raghava G.P."/>
            <person name="Mayilraj S."/>
        </authorList>
    </citation>
    <scope>NUCLEOTIDE SEQUENCE [LARGE SCALE GENOMIC DNA]</scope>
    <source>
        <strain evidence="9 10">BKS 13-15</strain>
    </source>
</reference>
<dbReference type="Pfam" id="PF00005">
    <property type="entry name" value="ABC_tran"/>
    <property type="match status" value="1"/>
</dbReference>
<proteinExistence type="predicted"/>
<feature type="transmembrane region" description="Helical" evidence="6">
    <location>
        <begin position="192"/>
        <end position="212"/>
    </location>
</feature>
<dbReference type="InterPro" id="IPR017871">
    <property type="entry name" value="ABC_transporter-like_CS"/>
</dbReference>